<feature type="region of interest" description="Disordered" evidence="1">
    <location>
        <begin position="481"/>
        <end position="588"/>
    </location>
</feature>
<feature type="transmembrane region" description="Helical" evidence="2">
    <location>
        <begin position="136"/>
        <end position="161"/>
    </location>
</feature>
<dbReference type="PANTHER" id="PTHR37254">
    <property type="entry name" value="OS01G0100500 PROTEIN"/>
    <property type="match status" value="1"/>
</dbReference>
<organism evidence="3 4">
    <name type="scientific">Linum trigynum</name>
    <dbReference type="NCBI Taxonomy" id="586398"/>
    <lineage>
        <taxon>Eukaryota</taxon>
        <taxon>Viridiplantae</taxon>
        <taxon>Streptophyta</taxon>
        <taxon>Embryophyta</taxon>
        <taxon>Tracheophyta</taxon>
        <taxon>Spermatophyta</taxon>
        <taxon>Magnoliopsida</taxon>
        <taxon>eudicotyledons</taxon>
        <taxon>Gunneridae</taxon>
        <taxon>Pentapetalae</taxon>
        <taxon>rosids</taxon>
        <taxon>fabids</taxon>
        <taxon>Malpighiales</taxon>
        <taxon>Linaceae</taxon>
        <taxon>Linum</taxon>
    </lineage>
</organism>
<dbReference type="AlphaFoldDB" id="A0AAV2CZL9"/>
<feature type="compositionally biased region" description="Basic and acidic residues" evidence="1">
    <location>
        <begin position="534"/>
        <end position="557"/>
    </location>
</feature>
<protein>
    <recommendedName>
        <fullName evidence="5">Transmembrane protein</fullName>
    </recommendedName>
</protein>
<evidence type="ECO:0000313" key="3">
    <source>
        <dbReference type="EMBL" id="CAL1361785.1"/>
    </source>
</evidence>
<evidence type="ECO:0000313" key="4">
    <source>
        <dbReference type="Proteomes" id="UP001497516"/>
    </source>
</evidence>
<keyword evidence="4" id="KW-1185">Reference proteome</keyword>
<reference evidence="3 4" key="1">
    <citation type="submission" date="2024-04" db="EMBL/GenBank/DDBJ databases">
        <authorList>
            <person name="Fracassetti M."/>
        </authorList>
    </citation>
    <scope>NUCLEOTIDE SEQUENCE [LARGE SCALE GENOMIC DNA]</scope>
</reference>
<sequence>MTQCPANSINYNQTLCACPPGYILDPATRRSCSLFNASSDIHTVSGVDYNTLSFPATIFDFDSIRRFTQSQAVFLEATAVMVLSWLVFCFCLRVFKLGDGRNVWFKIRWWISRLDICFATRHWLDDQKPVMKRKTELGGTFSIASWILFIGLFAALLYQIISKRTIEVHNIRAMNAPDLAAFLNDMDFNITTVSSMSCSNLRGLGNLVTGRSGFVDQRVVPLRNFVNYTCMNTTMGPTLSFKCTNCQIITDSLFISWQFVDVPGSPAAAVAFQFNLTANYHGDKKHVSAVGGTVKNGSILNSQPVTFRGTDRNIIRFNLFPRIYHNLRDLKLIQPLFHDFLPGSFYTNPTQLQNSLQTSVDGLINTTLYINYLSSYVVEIENQNIMGPVSFLADLGGLYCISIGIFFYLMVQCEYRIKKLRNEDRTMRNIRKRLKAQARWEKLRKYVIYTWGCSALDDDLRNNNNGESSCSFMLPSVHRNGSLHGGGSSKKRSKRLDSINFNRNAALPSEKNTIREHNPTQGVTSLAGHGSSTSKERVKDNAKKSHKDQNPRSKTGEKQAAAGVSKGDSKQPQLHSTRDVNDFIPPPPPLELKVGSEVEMTEIWKNFEQLHEYNVMLREKFLATESLLHSLASKSPTPSLEKQT</sequence>
<accession>A0AAV2CZL9</accession>
<gene>
    <name evidence="3" type="ORF">LTRI10_LOCUS9146</name>
</gene>
<keyword evidence="2" id="KW-1133">Transmembrane helix</keyword>
<name>A0AAV2CZL9_9ROSI</name>
<dbReference type="Proteomes" id="UP001497516">
    <property type="component" value="Chromosome 10"/>
</dbReference>
<evidence type="ECO:0000256" key="2">
    <source>
        <dbReference type="SAM" id="Phobius"/>
    </source>
</evidence>
<evidence type="ECO:0008006" key="5">
    <source>
        <dbReference type="Google" id="ProtNLM"/>
    </source>
</evidence>
<feature type="transmembrane region" description="Helical" evidence="2">
    <location>
        <begin position="391"/>
        <end position="411"/>
    </location>
</feature>
<keyword evidence="2" id="KW-0812">Transmembrane</keyword>
<proteinExistence type="predicted"/>
<dbReference type="EMBL" id="OZ034814">
    <property type="protein sequence ID" value="CAL1361785.1"/>
    <property type="molecule type" value="Genomic_DNA"/>
</dbReference>
<keyword evidence="2" id="KW-0472">Membrane</keyword>
<evidence type="ECO:0000256" key="1">
    <source>
        <dbReference type="SAM" id="MobiDB-lite"/>
    </source>
</evidence>
<feature type="transmembrane region" description="Helical" evidence="2">
    <location>
        <begin position="73"/>
        <end position="95"/>
    </location>
</feature>
<dbReference type="PANTHER" id="PTHR37254:SF1">
    <property type="entry name" value="OS01G0100500 PROTEIN"/>
    <property type="match status" value="1"/>
</dbReference>